<dbReference type="EMBL" id="AWWV01015046">
    <property type="protein sequence ID" value="OMO54014.1"/>
    <property type="molecule type" value="Genomic_DNA"/>
</dbReference>
<comment type="caution">
    <text evidence="10">The sequence shown here is derived from an EMBL/GenBank/DDBJ whole genome shotgun (WGS) entry which is preliminary data.</text>
</comment>
<dbReference type="SMART" id="SM00248">
    <property type="entry name" value="ANK"/>
    <property type="match status" value="7"/>
</dbReference>
<feature type="repeat" description="ANK" evidence="7">
    <location>
        <begin position="110"/>
        <end position="142"/>
    </location>
</feature>
<dbReference type="Gene3D" id="1.25.40.20">
    <property type="entry name" value="Ankyrin repeat-containing domain"/>
    <property type="match status" value="1"/>
</dbReference>
<dbReference type="PROSITE" id="PS50297">
    <property type="entry name" value="ANK_REP_REGION"/>
    <property type="match status" value="4"/>
</dbReference>
<keyword evidence="2 8" id="KW-0812">Transmembrane</keyword>
<dbReference type="GO" id="GO:0005886">
    <property type="term" value="C:plasma membrane"/>
    <property type="evidence" value="ECO:0007669"/>
    <property type="project" value="TreeGrafter"/>
</dbReference>
<evidence type="ECO:0000256" key="7">
    <source>
        <dbReference type="PROSITE-ProRule" id="PRU00023"/>
    </source>
</evidence>
<dbReference type="Pfam" id="PF13962">
    <property type="entry name" value="PGG"/>
    <property type="match status" value="1"/>
</dbReference>
<evidence type="ECO:0000256" key="4">
    <source>
        <dbReference type="ARBA" id="ARBA00022989"/>
    </source>
</evidence>
<dbReference type="InterPro" id="IPR026961">
    <property type="entry name" value="PGG_dom"/>
</dbReference>
<evidence type="ECO:0000313" key="11">
    <source>
        <dbReference type="Proteomes" id="UP000188268"/>
    </source>
</evidence>
<evidence type="ECO:0000259" key="9">
    <source>
        <dbReference type="Pfam" id="PF13962"/>
    </source>
</evidence>
<proteinExistence type="predicted"/>
<evidence type="ECO:0000256" key="3">
    <source>
        <dbReference type="ARBA" id="ARBA00022737"/>
    </source>
</evidence>
<dbReference type="PROSITE" id="PS50088">
    <property type="entry name" value="ANK_REPEAT"/>
    <property type="match status" value="4"/>
</dbReference>
<feature type="transmembrane region" description="Helical" evidence="8">
    <location>
        <begin position="455"/>
        <end position="481"/>
    </location>
</feature>
<evidence type="ECO:0000256" key="5">
    <source>
        <dbReference type="ARBA" id="ARBA00023043"/>
    </source>
</evidence>
<dbReference type="InterPro" id="IPR036770">
    <property type="entry name" value="Ankyrin_rpt-contain_sf"/>
</dbReference>
<dbReference type="OrthoDB" id="991570at2759"/>
<reference evidence="10 11" key="1">
    <citation type="submission" date="2013-09" db="EMBL/GenBank/DDBJ databases">
        <title>Corchorus capsularis genome sequencing.</title>
        <authorList>
            <person name="Alam M."/>
            <person name="Haque M.S."/>
            <person name="Islam M.S."/>
            <person name="Emdad E.M."/>
            <person name="Islam M.M."/>
            <person name="Ahmed B."/>
            <person name="Halim A."/>
            <person name="Hossen Q.M.M."/>
            <person name="Hossain M.Z."/>
            <person name="Ahmed R."/>
            <person name="Khan M.M."/>
            <person name="Islam R."/>
            <person name="Rashid M.M."/>
            <person name="Khan S.A."/>
            <person name="Rahman M.S."/>
            <person name="Alam M."/>
        </authorList>
    </citation>
    <scope>NUCLEOTIDE SEQUENCE [LARGE SCALE GENOMIC DNA]</scope>
    <source>
        <strain evidence="11">cv. CVL-1</strain>
        <tissue evidence="10">Whole seedling</tissue>
    </source>
</reference>
<dbReference type="InterPro" id="IPR002110">
    <property type="entry name" value="Ankyrin_rpt"/>
</dbReference>
<dbReference type="OMA" id="YAMHIEA"/>
<comment type="subcellular location">
    <subcellularLocation>
        <location evidence="1">Membrane</location>
        <topology evidence="1">Multi-pass membrane protein</topology>
    </subcellularLocation>
</comment>
<dbReference type="AlphaFoldDB" id="A0A1R3G7F9"/>
<keyword evidence="5 7" id="KW-0040">ANK repeat</keyword>
<accession>A0A1R3G7F9</accession>
<name>A0A1R3G7F9_COCAP</name>
<dbReference type="Pfam" id="PF13857">
    <property type="entry name" value="Ank_5"/>
    <property type="match status" value="1"/>
</dbReference>
<gene>
    <name evidence="10" type="ORF">CCACVL1_28130</name>
</gene>
<protein>
    <recommendedName>
        <fullName evidence="9">PGG domain-containing protein</fullName>
    </recommendedName>
</protein>
<feature type="repeat" description="ANK" evidence="7">
    <location>
        <begin position="214"/>
        <end position="237"/>
    </location>
</feature>
<feature type="transmembrane region" description="Helical" evidence="8">
    <location>
        <begin position="429"/>
        <end position="449"/>
    </location>
</feature>
<keyword evidence="6 8" id="KW-0472">Membrane</keyword>
<dbReference type="PANTHER" id="PTHR24186:SF38">
    <property type="entry name" value="ANKYRIN REPEAT FAMILY PROTEIN"/>
    <property type="match status" value="1"/>
</dbReference>
<dbReference type="SUPFAM" id="SSF48403">
    <property type="entry name" value="Ankyrin repeat"/>
    <property type="match status" value="1"/>
</dbReference>
<feature type="repeat" description="ANK" evidence="7">
    <location>
        <begin position="144"/>
        <end position="166"/>
    </location>
</feature>
<dbReference type="STRING" id="210143.A0A1R3G7F9"/>
<evidence type="ECO:0000256" key="2">
    <source>
        <dbReference type="ARBA" id="ARBA00022692"/>
    </source>
</evidence>
<organism evidence="10 11">
    <name type="scientific">Corchorus capsularis</name>
    <name type="common">Jute</name>
    <dbReference type="NCBI Taxonomy" id="210143"/>
    <lineage>
        <taxon>Eukaryota</taxon>
        <taxon>Viridiplantae</taxon>
        <taxon>Streptophyta</taxon>
        <taxon>Embryophyta</taxon>
        <taxon>Tracheophyta</taxon>
        <taxon>Spermatophyta</taxon>
        <taxon>Magnoliopsida</taxon>
        <taxon>eudicotyledons</taxon>
        <taxon>Gunneridae</taxon>
        <taxon>Pentapetalae</taxon>
        <taxon>rosids</taxon>
        <taxon>malvids</taxon>
        <taxon>Malvales</taxon>
        <taxon>Malvaceae</taxon>
        <taxon>Grewioideae</taxon>
        <taxon>Apeibeae</taxon>
        <taxon>Corchorus</taxon>
    </lineage>
</organism>
<feature type="transmembrane region" description="Helical" evidence="8">
    <location>
        <begin position="345"/>
        <end position="365"/>
    </location>
</feature>
<dbReference type="Pfam" id="PF12796">
    <property type="entry name" value="Ank_2"/>
    <property type="match status" value="3"/>
</dbReference>
<keyword evidence="11" id="KW-1185">Reference proteome</keyword>
<keyword evidence="3" id="KW-0677">Repeat</keyword>
<feature type="repeat" description="ANK" evidence="7">
    <location>
        <begin position="8"/>
        <end position="32"/>
    </location>
</feature>
<dbReference type="PANTHER" id="PTHR24186">
    <property type="entry name" value="PROTEIN PHOSPHATASE 1 REGULATORY SUBUNIT"/>
    <property type="match status" value="1"/>
</dbReference>
<evidence type="ECO:0000256" key="6">
    <source>
        <dbReference type="ARBA" id="ARBA00023136"/>
    </source>
</evidence>
<feature type="transmembrane region" description="Helical" evidence="8">
    <location>
        <begin position="385"/>
        <end position="409"/>
    </location>
</feature>
<evidence type="ECO:0000256" key="1">
    <source>
        <dbReference type="ARBA" id="ARBA00004141"/>
    </source>
</evidence>
<keyword evidence="4 8" id="KW-1133">Transmembrane helix</keyword>
<evidence type="ECO:0000313" key="10">
    <source>
        <dbReference type="EMBL" id="OMO54014.1"/>
    </source>
</evidence>
<dbReference type="Proteomes" id="UP000188268">
    <property type="component" value="Unassembled WGS sequence"/>
</dbReference>
<sequence>MVEAENQRLETPLHEACRQGNVKIVMLLLNANPWVACKLNHQNESPFFMACSNGHLKVVKLLLNQPWLRELEEDGIDQNCLHVAASRGHTGVVKKILDVCPNFAQKIDKNGQFPLHSSSSKGHREITRMLLQLDSDIAVKFSNDGYTPLHLAAMNGKAAILEEFLSMAPTAFQYLTKQGETVFHLLVRYNHCDAFVYLVQVFADTYLFHCPDQYGNTILHLAAYGGRYQIVEYLIRRTIIEVNSRNLKGLTALDILKQAEGNAQILLFKLLQDKAKKTSEVEECNTNTSEEPESSLSRNKENLISNGLGLMRLSKGRREELNEMAHFRQNKQHEMYSEALQNTRNTITVVAILVATVSFTAGISPPGGVYQEGPHKGKSVVGKTTAFRVFLLSNNIALFTSLCIVVVLVSIIPFKRKAQMRLLVIAHKVLWVAVAFMATAYVAAVWVTVPHDHGRWVLVASLSTSGATLGTAFISLTVMLVEHWLRKLKWRKEQQKRGKELEDLRMRRLGSFNSDMESSNLQGYHSY</sequence>
<feature type="domain" description="PGG" evidence="9">
    <location>
        <begin position="338"/>
        <end position="447"/>
    </location>
</feature>
<dbReference type="Gramene" id="OMO54014">
    <property type="protein sequence ID" value="OMO54014"/>
    <property type="gene ID" value="CCACVL1_28130"/>
</dbReference>
<evidence type="ECO:0000256" key="8">
    <source>
        <dbReference type="SAM" id="Phobius"/>
    </source>
</evidence>